<dbReference type="GO" id="GO:0015934">
    <property type="term" value="C:large ribosomal subunit"/>
    <property type="evidence" value="ECO:0007669"/>
    <property type="project" value="InterPro"/>
</dbReference>
<dbReference type="HAMAP" id="MF_01318_B">
    <property type="entry name" value="Ribosomal_uL1_B"/>
    <property type="match status" value="1"/>
</dbReference>
<keyword evidence="7 9" id="KW-0687">Ribonucleoprotein</keyword>
<proteinExistence type="inferred from homology"/>
<evidence type="ECO:0000256" key="5">
    <source>
        <dbReference type="ARBA" id="ARBA00022884"/>
    </source>
</evidence>
<dbReference type="InterPro" id="IPR028364">
    <property type="entry name" value="Ribosomal_uL1/biogenesis"/>
</dbReference>
<dbReference type="PIRSF" id="PIRSF002155">
    <property type="entry name" value="Ribosomal_L1"/>
    <property type="match status" value="1"/>
</dbReference>
<evidence type="ECO:0000256" key="10">
    <source>
        <dbReference type="RuleBase" id="RU000659"/>
    </source>
</evidence>
<dbReference type="InterPro" id="IPR005878">
    <property type="entry name" value="Ribosom_uL1_bac-type"/>
</dbReference>
<dbReference type="SUPFAM" id="SSF56808">
    <property type="entry name" value="Ribosomal protein L1"/>
    <property type="match status" value="1"/>
</dbReference>
<keyword evidence="3 9" id="KW-0699">rRNA-binding</keyword>
<evidence type="ECO:0000256" key="6">
    <source>
        <dbReference type="ARBA" id="ARBA00022980"/>
    </source>
</evidence>
<reference evidence="12" key="1">
    <citation type="submission" date="2018-12" db="EMBL/GenBank/DDBJ databases">
        <title>Tengunoibacter tsumagoiensis gen. nov., sp. nov., Dictyobacter kobayashii sp. nov., D. alpinus sp. nov., and D. joshuensis sp. nov. and description of Dictyobacteraceae fam. nov. within the order Ktedonobacterales isolated from Tengu-no-mugimeshi.</title>
        <authorList>
            <person name="Wang C.M."/>
            <person name="Zheng Y."/>
            <person name="Sakai Y."/>
            <person name="Toyoda A."/>
            <person name="Minakuchi Y."/>
            <person name="Abe K."/>
            <person name="Yokota A."/>
            <person name="Yabe S."/>
        </authorList>
    </citation>
    <scope>NUCLEOTIDE SEQUENCE [LARGE SCALE GENOMIC DNA]</scope>
    <source>
        <strain evidence="12">S-27</strain>
    </source>
</reference>
<comment type="similarity">
    <text evidence="1 9 10">Belongs to the universal ribosomal protein uL1 family.</text>
</comment>
<dbReference type="EMBL" id="BIFQ01000001">
    <property type="protein sequence ID" value="GCE05006.1"/>
    <property type="molecule type" value="Genomic_DNA"/>
</dbReference>
<comment type="function">
    <text evidence="9">Protein L1 is also a translational repressor protein, it controls the translation of the L11 operon by binding to its mRNA.</text>
</comment>
<evidence type="ECO:0000256" key="3">
    <source>
        <dbReference type="ARBA" id="ARBA00022730"/>
    </source>
</evidence>
<keyword evidence="6 9" id="KW-0689">Ribosomal protein</keyword>
<protein>
    <recommendedName>
        <fullName evidence="8 9">Large ribosomal subunit protein uL1</fullName>
    </recommendedName>
</protein>
<evidence type="ECO:0000256" key="1">
    <source>
        <dbReference type="ARBA" id="ARBA00010531"/>
    </source>
</evidence>
<name>A0A401ZDU2_9CHLR</name>
<dbReference type="OrthoDB" id="9803740at2"/>
<keyword evidence="5 9" id="KW-0694">RNA-binding</keyword>
<dbReference type="GO" id="GO:0006412">
    <property type="term" value="P:translation"/>
    <property type="evidence" value="ECO:0007669"/>
    <property type="project" value="UniProtKB-UniRule"/>
</dbReference>
<dbReference type="Proteomes" id="UP000287224">
    <property type="component" value="Unassembled WGS sequence"/>
</dbReference>
<dbReference type="PANTHER" id="PTHR36427:SF3">
    <property type="entry name" value="LARGE RIBOSOMAL SUBUNIT PROTEIN UL1M"/>
    <property type="match status" value="1"/>
</dbReference>
<dbReference type="PROSITE" id="PS01199">
    <property type="entry name" value="RIBOSOMAL_L1"/>
    <property type="match status" value="1"/>
</dbReference>
<comment type="function">
    <text evidence="9">Binds directly to 23S rRNA. The L1 stalk is quite mobile in the ribosome, and is involved in E site tRNA release.</text>
</comment>
<dbReference type="InterPro" id="IPR023673">
    <property type="entry name" value="Ribosomal_uL1_CS"/>
</dbReference>
<keyword evidence="2 9" id="KW-0678">Repressor</keyword>
<organism evidence="11 12">
    <name type="scientific">Dictyobacter aurantiacus</name>
    <dbReference type="NCBI Taxonomy" id="1936993"/>
    <lineage>
        <taxon>Bacteria</taxon>
        <taxon>Bacillati</taxon>
        <taxon>Chloroflexota</taxon>
        <taxon>Ktedonobacteria</taxon>
        <taxon>Ktedonobacterales</taxon>
        <taxon>Dictyobacteraceae</taxon>
        <taxon>Dictyobacter</taxon>
    </lineage>
</organism>
<dbReference type="NCBIfam" id="TIGR01169">
    <property type="entry name" value="rplA_bact"/>
    <property type="match status" value="1"/>
</dbReference>
<evidence type="ECO:0000313" key="11">
    <source>
        <dbReference type="EMBL" id="GCE05006.1"/>
    </source>
</evidence>
<comment type="caution">
    <text evidence="11">The sequence shown here is derived from an EMBL/GenBank/DDBJ whole genome shotgun (WGS) entry which is preliminary data.</text>
</comment>
<evidence type="ECO:0000256" key="4">
    <source>
        <dbReference type="ARBA" id="ARBA00022845"/>
    </source>
</evidence>
<dbReference type="AlphaFoldDB" id="A0A401ZDU2"/>
<keyword evidence="4 9" id="KW-0810">Translation regulation</keyword>
<dbReference type="CDD" id="cd00403">
    <property type="entry name" value="Ribosomal_L1"/>
    <property type="match status" value="1"/>
</dbReference>
<accession>A0A401ZDU2</accession>
<evidence type="ECO:0000256" key="2">
    <source>
        <dbReference type="ARBA" id="ARBA00022491"/>
    </source>
</evidence>
<evidence type="ECO:0000256" key="7">
    <source>
        <dbReference type="ARBA" id="ARBA00023274"/>
    </source>
</evidence>
<dbReference type="RefSeq" id="WP_126596101.1">
    <property type="nucleotide sequence ID" value="NZ_BIFQ01000001.1"/>
</dbReference>
<keyword evidence="9" id="KW-0820">tRNA-binding</keyword>
<dbReference type="GO" id="GO:0003735">
    <property type="term" value="F:structural constituent of ribosome"/>
    <property type="evidence" value="ECO:0007669"/>
    <property type="project" value="InterPro"/>
</dbReference>
<dbReference type="Pfam" id="PF00687">
    <property type="entry name" value="Ribosomal_L1"/>
    <property type="match status" value="1"/>
</dbReference>
<dbReference type="GO" id="GO:0019843">
    <property type="term" value="F:rRNA binding"/>
    <property type="evidence" value="ECO:0007669"/>
    <property type="project" value="UniProtKB-UniRule"/>
</dbReference>
<dbReference type="Gene3D" id="3.40.50.790">
    <property type="match status" value="1"/>
</dbReference>
<dbReference type="InterPro" id="IPR016095">
    <property type="entry name" value="Ribosomal_uL1_3-a/b-sand"/>
</dbReference>
<comment type="subunit">
    <text evidence="9">Part of the 50S ribosomal subunit.</text>
</comment>
<gene>
    <name evidence="9 11" type="primary">rplA</name>
    <name evidence="11" type="ORF">KDAU_23350</name>
</gene>
<evidence type="ECO:0000313" key="12">
    <source>
        <dbReference type="Proteomes" id="UP000287224"/>
    </source>
</evidence>
<dbReference type="GO" id="GO:0006417">
    <property type="term" value="P:regulation of translation"/>
    <property type="evidence" value="ECO:0007669"/>
    <property type="project" value="UniProtKB-KW"/>
</dbReference>
<dbReference type="Gene3D" id="3.30.190.20">
    <property type="match status" value="1"/>
</dbReference>
<dbReference type="GO" id="GO:0000049">
    <property type="term" value="F:tRNA binding"/>
    <property type="evidence" value="ECO:0007669"/>
    <property type="project" value="UniProtKB-KW"/>
</dbReference>
<sequence length="238" mass="25554">MATKTHGKKYLEAAKLVDSEKLYQPQEAVSLLKKLNYTKFDPTVEVHMKLGVDPRHADQMVRGVAMLPAGTGKEVKVLVFTQGEKVAEAEAAGADIVGLDDLIKQIEGDWLGFDVAIATPDVMGKVGRLGRKLGPRGLMPSPKAGTITFDLAKTIRDVKAGRVEFKVDRTALLHIPAGKLSFSEEALMQNISSIMDAVVRSRPSGAKGTYVKSVVLTSTMSPSIRLEVASATALKPQA</sequence>
<dbReference type="InterPro" id="IPR023674">
    <property type="entry name" value="Ribosomal_uL1-like"/>
</dbReference>
<dbReference type="FunFam" id="3.40.50.790:FF:000001">
    <property type="entry name" value="50S ribosomal protein L1"/>
    <property type="match status" value="1"/>
</dbReference>
<evidence type="ECO:0000256" key="8">
    <source>
        <dbReference type="ARBA" id="ARBA00035241"/>
    </source>
</evidence>
<dbReference type="InterPro" id="IPR002143">
    <property type="entry name" value="Ribosomal_uL1"/>
</dbReference>
<dbReference type="PANTHER" id="PTHR36427">
    <property type="entry name" value="54S RIBOSOMAL PROTEIN L1, MITOCHONDRIAL"/>
    <property type="match status" value="1"/>
</dbReference>
<evidence type="ECO:0000256" key="9">
    <source>
        <dbReference type="HAMAP-Rule" id="MF_01318"/>
    </source>
</evidence>
<keyword evidence="12" id="KW-1185">Reference proteome</keyword>